<comment type="caution">
    <text evidence="2">The sequence shown here is derived from an EMBL/GenBank/DDBJ whole genome shotgun (WGS) entry which is preliminary data.</text>
</comment>
<gene>
    <name evidence="2" type="ORF">FHR87_002476</name>
</gene>
<dbReference type="EMBL" id="JACHXI010000012">
    <property type="protein sequence ID" value="MBB3104064.1"/>
    <property type="molecule type" value="Genomic_DNA"/>
</dbReference>
<evidence type="ECO:0000313" key="3">
    <source>
        <dbReference type="Proteomes" id="UP000549250"/>
    </source>
</evidence>
<proteinExistence type="predicted"/>
<dbReference type="AlphaFoldDB" id="A0A839T730"/>
<reference evidence="2 3" key="1">
    <citation type="submission" date="2020-08" db="EMBL/GenBank/DDBJ databases">
        <title>Genomic Encyclopedia of Type Strains, Phase III (KMG-III): the genomes of soil and plant-associated and newly described type strains.</title>
        <authorList>
            <person name="Whitman W."/>
        </authorList>
    </citation>
    <scope>NUCLEOTIDE SEQUENCE [LARGE SCALE GENOMIC DNA]</scope>
    <source>
        <strain evidence="2 3">CECT 4462</strain>
    </source>
</reference>
<name>A0A839T730_AZOMA</name>
<accession>A0A839T730</accession>
<keyword evidence="3" id="KW-1185">Reference proteome</keyword>
<evidence type="ECO:0000256" key="1">
    <source>
        <dbReference type="SAM" id="MobiDB-lite"/>
    </source>
</evidence>
<dbReference type="Proteomes" id="UP000549250">
    <property type="component" value="Unassembled WGS sequence"/>
</dbReference>
<feature type="compositionally biased region" description="Polar residues" evidence="1">
    <location>
        <begin position="125"/>
        <end position="152"/>
    </location>
</feature>
<evidence type="ECO:0000313" key="2">
    <source>
        <dbReference type="EMBL" id="MBB3104064.1"/>
    </source>
</evidence>
<feature type="region of interest" description="Disordered" evidence="1">
    <location>
        <begin position="117"/>
        <end position="152"/>
    </location>
</feature>
<protein>
    <submittedName>
        <fullName evidence="2">Uncharacterized protein</fullName>
    </submittedName>
</protein>
<organism evidence="2 3">
    <name type="scientific">Azomonas macrocytogenes</name>
    <name type="common">Azotobacter macrocytogenes</name>
    <dbReference type="NCBI Taxonomy" id="69962"/>
    <lineage>
        <taxon>Bacteria</taxon>
        <taxon>Pseudomonadati</taxon>
        <taxon>Pseudomonadota</taxon>
        <taxon>Gammaproteobacteria</taxon>
        <taxon>Pseudomonadales</taxon>
        <taxon>Pseudomonadaceae</taxon>
        <taxon>Azomonas</taxon>
    </lineage>
</organism>
<dbReference type="RefSeq" id="WP_183166963.1">
    <property type="nucleotide sequence ID" value="NZ_JACHXI010000012.1"/>
</dbReference>
<sequence length="152" mass="16805">MKLPHHKRVLDNSRLEREGVHEEGASGFVPFNEVSFLPAADYNGTDQLATHSRRSGTPCPTHWNASLFPYPGHRMIPVASLLSSTTGCKSASRKFEAYLRYNPETCANEISATIAHGSRSKSDKINSASRPSLEQFANESGELNDSGHSFRW</sequence>